<dbReference type="Proteomes" id="UP000189933">
    <property type="component" value="Unassembled WGS sequence"/>
</dbReference>
<dbReference type="OrthoDB" id="580775at2"/>
<dbReference type="EMBL" id="FUXM01000003">
    <property type="protein sequence ID" value="SJZ61768.1"/>
    <property type="molecule type" value="Genomic_DNA"/>
</dbReference>
<protein>
    <submittedName>
        <fullName evidence="1">Uncharacterized protein</fullName>
    </submittedName>
</protein>
<evidence type="ECO:0000313" key="2">
    <source>
        <dbReference type="Proteomes" id="UP000189933"/>
    </source>
</evidence>
<proteinExistence type="predicted"/>
<name>A0A1T4M4Q2_9FIRM</name>
<organism evidence="1 2">
    <name type="scientific">Carboxydocella sporoproducens DSM 16521</name>
    <dbReference type="NCBI Taxonomy" id="1121270"/>
    <lineage>
        <taxon>Bacteria</taxon>
        <taxon>Bacillati</taxon>
        <taxon>Bacillota</taxon>
        <taxon>Clostridia</taxon>
        <taxon>Eubacteriales</taxon>
        <taxon>Clostridiales Family XVI. Incertae Sedis</taxon>
        <taxon>Carboxydocella</taxon>
    </lineage>
</organism>
<evidence type="ECO:0000313" key="1">
    <source>
        <dbReference type="EMBL" id="SJZ61768.1"/>
    </source>
</evidence>
<dbReference type="InterPro" id="IPR042099">
    <property type="entry name" value="ANL_N_sf"/>
</dbReference>
<accession>A0A1T4M4Q2</accession>
<reference evidence="2" key="1">
    <citation type="submission" date="2017-02" db="EMBL/GenBank/DDBJ databases">
        <authorList>
            <person name="Varghese N."/>
            <person name="Submissions S."/>
        </authorList>
    </citation>
    <scope>NUCLEOTIDE SEQUENCE [LARGE SCALE GENOMIC DNA]</scope>
    <source>
        <strain evidence="2">DSM 16521</strain>
    </source>
</reference>
<keyword evidence="2" id="KW-1185">Reference proteome</keyword>
<sequence length="307" mass="34713">MRKQNQWQKIQGLQQLLARETCWYAYSRSAWYRQLWDRWQLHPKDLTDWQVFGRWPQVEIDDWPEGIQLTEEEYWNGLITVTDGRGGRRLVPYTSKDKEQGIEAYQTLFQFAGIGKGDKVVICPPLPGLLDWAVPALERLGALPVLIEARALASTLVGKEPTVLIMGKEQLPYLYGLPLKRLLLVWLEGEEGGLAEAIQEARQISNGEVTALVQPAWLPFPAAITCEKGSIHWLHEHVLAQQSPGNRLLLTSLRLQAWPLVRYVSQLKGIWSTSPCACGRDDTPVLISLATWGKEKKRGGQSNAAAR</sequence>
<gene>
    <name evidence="1" type="ORF">SAMN02745885_00423</name>
</gene>
<dbReference type="RefSeq" id="WP_078664574.1">
    <property type="nucleotide sequence ID" value="NZ_FUXM01000003.1"/>
</dbReference>
<dbReference type="Gene3D" id="3.40.50.12780">
    <property type="entry name" value="N-terminal domain of ligase-like"/>
    <property type="match status" value="1"/>
</dbReference>
<dbReference type="AlphaFoldDB" id="A0A1T4M4Q2"/>